<evidence type="ECO:0000313" key="2">
    <source>
        <dbReference type="EMBL" id="GKZ27175.1"/>
    </source>
</evidence>
<name>A0A9W5YZV0_9EURO</name>
<protein>
    <recommendedName>
        <fullName evidence="4">Aflatoxin regulatory protein domain-containing protein</fullName>
    </recommendedName>
</protein>
<reference evidence="2" key="1">
    <citation type="submission" date="2022-07" db="EMBL/GenBank/DDBJ databases">
        <title>Taxonomy of Aspergillus series Nigri: significant species reduction supported by multi-species coalescent approaches.</title>
        <authorList>
            <person name="Bian C."/>
            <person name="Kusuya Y."/>
            <person name="Sklenar F."/>
            <person name="D'hooge E."/>
            <person name="Yaguchi T."/>
            <person name="Takahashi H."/>
            <person name="Hubka V."/>
        </authorList>
    </citation>
    <scope>NUCLEOTIDE SEQUENCE</scope>
    <source>
        <strain evidence="2">CBS 733.88</strain>
    </source>
</reference>
<evidence type="ECO:0000313" key="3">
    <source>
        <dbReference type="Proteomes" id="UP001143548"/>
    </source>
</evidence>
<sequence>MGRPRKSKRSGSQEDAEEAPLIGVHQLPELLPHPPSEDGGPRLPLAPVLIRPGNDLDRWASDLSQLPSDQTVIPAQPTSASDPHFGPPLSDRRGPAPTVEGQTCGDSFPEETTFMMNIEGLWSLGSRGMIPPHGDMGLQHSATVTNIRLEVYDKLSPLLFQLTQESQALKQVEPCPGAELDSVFSSVSSLCDIIHSIARPEQDLGIQGSGSYSLQSRDEVFVLALTAVLVVLEIYELLTRKAIDDVSLLERTKSGEREVRPIPSSDNGSSASPAGLHRGLHTNGRLDTVVRYTVMDFHLGQLRRLLESDIEGSRVWQPNAMSHIESTRGRLDALRRWIQDLISQA</sequence>
<dbReference type="AlphaFoldDB" id="A0A9W5YZV0"/>
<organism evidence="2 3">
    <name type="scientific">Aspergillus brasiliensis</name>
    <dbReference type="NCBI Taxonomy" id="319629"/>
    <lineage>
        <taxon>Eukaryota</taxon>
        <taxon>Fungi</taxon>
        <taxon>Dikarya</taxon>
        <taxon>Ascomycota</taxon>
        <taxon>Pezizomycotina</taxon>
        <taxon>Eurotiomycetes</taxon>
        <taxon>Eurotiomycetidae</taxon>
        <taxon>Eurotiales</taxon>
        <taxon>Aspergillaceae</taxon>
        <taxon>Aspergillus</taxon>
        <taxon>Aspergillus subgen. Circumdati</taxon>
    </lineage>
</organism>
<gene>
    <name evidence="2" type="ORF">AbraCBS73388_003816</name>
</gene>
<comment type="caution">
    <text evidence="2">The sequence shown here is derived from an EMBL/GenBank/DDBJ whole genome shotgun (WGS) entry which is preliminary data.</text>
</comment>
<feature type="compositionally biased region" description="Polar residues" evidence="1">
    <location>
        <begin position="72"/>
        <end position="81"/>
    </location>
</feature>
<feature type="region of interest" description="Disordered" evidence="1">
    <location>
        <begin position="72"/>
        <end position="101"/>
    </location>
</feature>
<dbReference type="EMBL" id="BROQ01000188">
    <property type="protein sequence ID" value="GKZ27175.1"/>
    <property type="molecule type" value="Genomic_DNA"/>
</dbReference>
<feature type="region of interest" description="Disordered" evidence="1">
    <location>
        <begin position="1"/>
        <end position="49"/>
    </location>
</feature>
<evidence type="ECO:0008006" key="4">
    <source>
        <dbReference type="Google" id="ProtNLM"/>
    </source>
</evidence>
<feature type="region of interest" description="Disordered" evidence="1">
    <location>
        <begin position="254"/>
        <end position="280"/>
    </location>
</feature>
<evidence type="ECO:0000256" key="1">
    <source>
        <dbReference type="SAM" id="MobiDB-lite"/>
    </source>
</evidence>
<proteinExistence type="predicted"/>
<dbReference type="Proteomes" id="UP001143548">
    <property type="component" value="Unassembled WGS sequence"/>
</dbReference>
<accession>A0A9W5YZV0</accession>